<feature type="region of interest" description="Disordered" evidence="1">
    <location>
        <begin position="217"/>
        <end position="264"/>
    </location>
</feature>
<evidence type="ECO:0000313" key="3">
    <source>
        <dbReference type="Proteomes" id="UP000314294"/>
    </source>
</evidence>
<dbReference type="EMBL" id="SRLO01000348">
    <property type="protein sequence ID" value="TNN59805.1"/>
    <property type="molecule type" value="Genomic_DNA"/>
</dbReference>
<dbReference type="AlphaFoldDB" id="A0A4Z2H3C6"/>
<name>A0A4Z2H3C6_9TELE</name>
<sequence>MEKLSSVRWPNWRVEKGVAVCGGLCGRSGGRERVGPKSVCERRPERFACAGEVAGDVGVAVVSAAAAHGSSGLPLGNKRPILKGDRKCPGASLPTDRGPALCISSMTVSDKGQRLTVASPERFGEHIDAVRRAEANFDINRCVACSDLCCFLHEAHHVHACGKSPILCMNTCVERALKADTDRCLAAQVASYGMESLLLRNAGRRSTAACAERRHVSACSPSPPGMQSKGEMKPVKKGAHMQREKVDLKNSLRVERKNIGGRKN</sequence>
<feature type="compositionally biased region" description="Basic and acidic residues" evidence="1">
    <location>
        <begin position="241"/>
        <end position="258"/>
    </location>
</feature>
<reference evidence="2 3" key="1">
    <citation type="submission" date="2019-03" db="EMBL/GenBank/DDBJ databases">
        <title>First draft genome of Liparis tanakae, snailfish: a comprehensive survey of snailfish specific genes.</title>
        <authorList>
            <person name="Kim W."/>
            <person name="Song I."/>
            <person name="Jeong J.-H."/>
            <person name="Kim D."/>
            <person name="Kim S."/>
            <person name="Ryu S."/>
            <person name="Song J.Y."/>
            <person name="Lee S.K."/>
        </authorList>
    </citation>
    <scope>NUCLEOTIDE SEQUENCE [LARGE SCALE GENOMIC DNA]</scope>
    <source>
        <tissue evidence="2">Muscle</tissue>
    </source>
</reference>
<proteinExistence type="predicted"/>
<gene>
    <name evidence="2" type="ORF">EYF80_029990</name>
</gene>
<dbReference type="Proteomes" id="UP000314294">
    <property type="component" value="Unassembled WGS sequence"/>
</dbReference>
<evidence type="ECO:0000313" key="2">
    <source>
        <dbReference type="EMBL" id="TNN59805.1"/>
    </source>
</evidence>
<organism evidence="2 3">
    <name type="scientific">Liparis tanakae</name>
    <name type="common">Tanaka's snailfish</name>
    <dbReference type="NCBI Taxonomy" id="230148"/>
    <lineage>
        <taxon>Eukaryota</taxon>
        <taxon>Metazoa</taxon>
        <taxon>Chordata</taxon>
        <taxon>Craniata</taxon>
        <taxon>Vertebrata</taxon>
        <taxon>Euteleostomi</taxon>
        <taxon>Actinopterygii</taxon>
        <taxon>Neopterygii</taxon>
        <taxon>Teleostei</taxon>
        <taxon>Neoteleostei</taxon>
        <taxon>Acanthomorphata</taxon>
        <taxon>Eupercaria</taxon>
        <taxon>Perciformes</taxon>
        <taxon>Cottioidei</taxon>
        <taxon>Cottales</taxon>
        <taxon>Liparidae</taxon>
        <taxon>Liparis</taxon>
    </lineage>
</organism>
<keyword evidence="3" id="KW-1185">Reference proteome</keyword>
<evidence type="ECO:0000256" key="1">
    <source>
        <dbReference type="SAM" id="MobiDB-lite"/>
    </source>
</evidence>
<comment type="caution">
    <text evidence="2">The sequence shown here is derived from an EMBL/GenBank/DDBJ whole genome shotgun (WGS) entry which is preliminary data.</text>
</comment>
<accession>A0A4Z2H3C6</accession>
<protein>
    <submittedName>
        <fullName evidence="2">Uncharacterized protein</fullName>
    </submittedName>
</protein>